<gene>
    <name evidence="2" type="ordered locus">Ngar_c04130</name>
</gene>
<dbReference type="InterPro" id="IPR001845">
    <property type="entry name" value="HTH_ArsR_DNA-bd_dom"/>
</dbReference>
<dbReference type="Gene3D" id="1.10.10.10">
    <property type="entry name" value="Winged helix-like DNA-binding domain superfamily/Winged helix DNA-binding domain"/>
    <property type="match status" value="2"/>
</dbReference>
<dbReference type="OrthoDB" id="28610at2157"/>
<evidence type="ECO:0000313" key="2">
    <source>
        <dbReference type="EMBL" id="AFU57360.1"/>
    </source>
</evidence>
<dbReference type="InterPro" id="IPR056504">
    <property type="entry name" value="HTH_HVO_0163_N"/>
</dbReference>
<dbReference type="AlphaFoldDB" id="K0ICL3"/>
<dbReference type="Pfam" id="PF24266">
    <property type="entry name" value="HTH_HVO_0163_N"/>
    <property type="match status" value="1"/>
</dbReference>
<dbReference type="SMART" id="SM00418">
    <property type="entry name" value="HTH_ARSR"/>
    <property type="match status" value="1"/>
</dbReference>
<sequence>MPFEDSTKDRVYSFIASNPGSYFREILRSLEIGTGNLQYAIELLEREGKITAIRVGAYKHFYPSDVDEEKKKILGILSQESPREILLFLSRKPGACQTEVAREIKCSSPTARWYLVRLESLGLIWSRKQGVEVKYYANTSIPELANLLKAYRPSIWSKYADRMADMLRTFDAEGDEKR</sequence>
<proteinExistence type="predicted"/>
<evidence type="ECO:0000313" key="3">
    <source>
        <dbReference type="Proteomes" id="UP000008037"/>
    </source>
</evidence>
<feature type="domain" description="HTH arsR-type" evidence="1">
    <location>
        <begin position="62"/>
        <end position="159"/>
    </location>
</feature>
<keyword evidence="3" id="KW-1185">Reference proteome</keyword>
<dbReference type="PROSITE" id="PS50987">
    <property type="entry name" value="HTH_ARSR_2"/>
    <property type="match status" value="1"/>
</dbReference>
<dbReference type="InterPro" id="IPR036388">
    <property type="entry name" value="WH-like_DNA-bd_sf"/>
</dbReference>
<dbReference type="EMBL" id="CP002408">
    <property type="protein sequence ID" value="AFU57360.1"/>
    <property type="molecule type" value="Genomic_DNA"/>
</dbReference>
<dbReference type="GO" id="GO:0003700">
    <property type="term" value="F:DNA-binding transcription factor activity"/>
    <property type="evidence" value="ECO:0007669"/>
    <property type="project" value="InterPro"/>
</dbReference>
<dbReference type="HOGENOM" id="CLU_109676_0_1_2"/>
<dbReference type="PANTHER" id="PTHR36216:SF1">
    <property type="entry name" value="HTH ARSR-TYPE DOMAIN-CONTAINING PROTEIN"/>
    <property type="match status" value="1"/>
</dbReference>
<organism evidence="2 3">
    <name type="scientific">Nitrososphaera gargensis (strain Ga9.2)</name>
    <dbReference type="NCBI Taxonomy" id="1237085"/>
    <lineage>
        <taxon>Archaea</taxon>
        <taxon>Nitrososphaerota</taxon>
        <taxon>Nitrososphaeria</taxon>
        <taxon>Nitrososphaerales</taxon>
        <taxon>Nitrososphaeraceae</taxon>
        <taxon>Nitrososphaera</taxon>
    </lineage>
</organism>
<dbReference type="InterPro" id="IPR011991">
    <property type="entry name" value="ArsR-like_HTH"/>
</dbReference>
<dbReference type="SUPFAM" id="SSF46785">
    <property type="entry name" value="Winged helix' DNA-binding domain"/>
    <property type="match status" value="2"/>
</dbReference>
<dbReference type="PANTHER" id="PTHR36216">
    <property type="entry name" value="TRANSCRIPTIONAL REGULATOR, TRMB"/>
    <property type="match status" value="1"/>
</dbReference>
<dbReference type="Pfam" id="PF13412">
    <property type="entry name" value="HTH_24"/>
    <property type="match status" value="1"/>
</dbReference>
<evidence type="ECO:0000259" key="1">
    <source>
        <dbReference type="PROSITE" id="PS50987"/>
    </source>
</evidence>
<dbReference type="KEGG" id="nga:Ngar_c04130"/>
<dbReference type="BioCyc" id="CNIT1237085:G1324-412-MONOMER"/>
<dbReference type="CDD" id="cd00090">
    <property type="entry name" value="HTH_ARSR"/>
    <property type="match status" value="1"/>
</dbReference>
<dbReference type="InterPro" id="IPR036390">
    <property type="entry name" value="WH_DNA-bd_sf"/>
</dbReference>
<accession>K0ICL3</accession>
<dbReference type="Proteomes" id="UP000008037">
    <property type="component" value="Chromosome"/>
</dbReference>
<dbReference type="STRING" id="1237085.Ngar_c04130"/>
<dbReference type="InParanoid" id="K0ICL3"/>
<reference evidence="2 3" key="1">
    <citation type="journal article" date="2012" name="Environ. Microbiol.">
        <title>The genome of the ammonia-oxidizing Candidatus Nitrososphaera gargensis: insights into metabolic versatility and environmental adaptations.</title>
        <authorList>
            <person name="Spang A."/>
            <person name="Poehlein A."/>
            <person name="Offre P."/>
            <person name="Zumbragel S."/>
            <person name="Haider S."/>
            <person name="Rychlik N."/>
            <person name="Nowka B."/>
            <person name="Schmeisser C."/>
            <person name="Lebedeva E.V."/>
            <person name="Rattei T."/>
            <person name="Bohm C."/>
            <person name="Schmid M."/>
            <person name="Galushko A."/>
            <person name="Hatzenpichler R."/>
            <person name="Weinmaier T."/>
            <person name="Daniel R."/>
            <person name="Schleper C."/>
            <person name="Spieck E."/>
            <person name="Streit W."/>
            <person name="Wagner M."/>
        </authorList>
    </citation>
    <scope>NUCLEOTIDE SEQUENCE [LARGE SCALE GENOMIC DNA]</scope>
    <source>
        <strain evidence="3">Ga9.2</strain>
    </source>
</reference>
<name>K0ICL3_NITGG</name>
<protein>
    <submittedName>
        <fullName evidence="2">Putative transcriptional regulator, ArsR family</fullName>
    </submittedName>
</protein>